<dbReference type="EMBL" id="JAXLQG010000004">
    <property type="protein sequence ID" value="KAK5541104.1"/>
    <property type="molecule type" value="Genomic_DNA"/>
</dbReference>
<feature type="region of interest" description="Disordered" evidence="1">
    <location>
        <begin position="987"/>
        <end position="1009"/>
    </location>
</feature>
<feature type="region of interest" description="Disordered" evidence="1">
    <location>
        <begin position="541"/>
        <end position="591"/>
    </location>
</feature>
<protein>
    <submittedName>
        <fullName evidence="3">Uncharacterized protein</fullName>
    </submittedName>
</protein>
<evidence type="ECO:0000256" key="2">
    <source>
        <dbReference type="SAM" id="Phobius"/>
    </source>
</evidence>
<keyword evidence="2" id="KW-0472">Membrane</keyword>
<feature type="compositionally biased region" description="Polar residues" evidence="1">
    <location>
        <begin position="292"/>
        <end position="308"/>
    </location>
</feature>
<feature type="compositionally biased region" description="Acidic residues" evidence="1">
    <location>
        <begin position="748"/>
        <end position="761"/>
    </location>
</feature>
<feature type="region of interest" description="Disordered" evidence="1">
    <location>
        <begin position="748"/>
        <end position="886"/>
    </location>
</feature>
<sequence>MWPLWLVIVVAVAGAVIFTITGILLAVSLERRRHHALLRNHGDLITYHRPNLSANENNYFHVTLPGRKLRRSIQMPYGIVSIGSSDYISTRDEEQDVQTDPQPFHDSEEVLRPQRTRDIKRSFPGHALHIPKTRRQKKIQKVMPLEKAQKSPLSAITEFTDPECPSPAVADVPGSSSTSNPFDKAVKSVERQFSMQWPLMSSKTRLDAAPTEVLSMAARSSMLMRMAGVNPVSNARPAPLARTVSASSTASSAPEEPLPPLPTTDVYKHTRMQNSRPRASHASLDTIGSSVLRTSMNPTNDAAESTVTDGEGGLSAFEADLRRKATAPRLQLEPGRRAMGGLHTTKPSLRSVHPSLDMNKSTMERSHEKPGLQSVPTIIVREDSFKTIDASQWASPLRLDVGKTRAGSANRYSMIEPFRLSQWRTASDPLRTNTGIEDANVVGLDLQRPASVATANPLQWDLQGEFSKIRRSISPLNGLRRGHKRQNCVRITNLPALTPVPKRFGQLPELQEEHQPMLLGDKVRQQSKTEQTGSRIHPFKIEVDSSPTPIPSPSPFTNCPILTPTPTIRRPPRKQHIQPPRSIAPDRPRPDSDVFNSNTGLLTAYASTPRPWGLSPRLDRHMPFTSTPPSVDRNDQQPFESSPILPSPALKVSALYPRKSLVQGPRNPNPRTASQKVRGTTCSSPLQNKQGSSMSFHISKDRVAAAAEPGELDLRKSVMLMRSLYSDNRLANYSSSKTHIPHMVVGALEEEEEEEEEEDNGLETSSYASTPMTTSPVMLDRDPGTTMLHPTRPSKLVVAPPPTLSVYPPHNPRQQQLSASPSAVSSTGAGSVWEDDSVRGESPTPEPQFPPSLALRPRPNPHSNSSSVLDSRAQQRAHTHAHTHYAAQSGTSVLDLDLDLDLDFENPDSHHSHSHLLWKGTSSKVRAHRAENSSPGRRRLRRLSQDIELAQRGYHSSSHNVFEPENAQNAHLVSALVQNLERVVNGGQWDADAGSGQGHGHGHGHNHDHDRVVLQGRRSRNLICGKVLPETFDGSGFGGVGLGLRLGGDSTPPSY</sequence>
<evidence type="ECO:0000313" key="3">
    <source>
        <dbReference type="EMBL" id="KAK5541104.1"/>
    </source>
</evidence>
<feature type="region of interest" description="Disordered" evidence="1">
    <location>
        <begin position="660"/>
        <end position="692"/>
    </location>
</feature>
<proteinExistence type="predicted"/>
<feature type="compositionally biased region" description="Polar residues" evidence="1">
    <location>
        <begin position="762"/>
        <end position="776"/>
    </location>
</feature>
<evidence type="ECO:0000256" key="1">
    <source>
        <dbReference type="SAM" id="MobiDB-lite"/>
    </source>
</evidence>
<feature type="compositionally biased region" description="Polar residues" evidence="1">
    <location>
        <begin position="812"/>
        <end position="829"/>
    </location>
</feature>
<keyword evidence="2" id="KW-0812">Transmembrane</keyword>
<feature type="region of interest" description="Disordered" evidence="1">
    <location>
        <begin position="624"/>
        <end position="646"/>
    </location>
</feature>
<dbReference type="Proteomes" id="UP001345827">
    <property type="component" value="Unassembled WGS sequence"/>
</dbReference>
<feature type="compositionally biased region" description="Polar residues" evidence="1">
    <location>
        <begin position="669"/>
        <end position="692"/>
    </location>
</feature>
<feature type="compositionally biased region" description="Low complexity" evidence="1">
    <location>
        <begin position="861"/>
        <end position="874"/>
    </location>
</feature>
<reference evidence="3 4" key="1">
    <citation type="submission" date="2023-06" db="EMBL/GenBank/DDBJ databases">
        <title>Black Yeasts Isolated from many extreme environments.</title>
        <authorList>
            <person name="Coleine C."/>
            <person name="Stajich J.E."/>
            <person name="Selbmann L."/>
        </authorList>
    </citation>
    <scope>NUCLEOTIDE SEQUENCE [LARGE SCALE GENOMIC DNA]</scope>
    <source>
        <strain evidence="3 4">CCFEE 5887</strain>
    </source>
</reference>
<feature type="region of interest" description="Disordered" evidence="1">
    <location>
        <begin position="240"/>
        <end position="266"/>
    </location>
</feature>
<feature type="transmembrane region" description="Helical" evidence="2">
    <location>
        <begin position="6"/>
        <end position="29"/>
    </location>
</feature>
<accession>A0AAV9QHZ4</accession>
<feature type="compositionally biased region" description="Low complexity" evidence="1">
    <location>
        <begin position="245"/>
        <end position="255"/>
    </location>
</feature>
<keyword evidence="4" id="KW-1185">Reference proteome</keyword>
<dbReference type="AlphaFoldDB" id="A0AAV9QHZ4"/>
<gene>
    <name evidence="3" type="ORF">LTR25_002881</name>
</gene>
<feature type="region of interest" description="Disordered" evidence="1">
    <location>
        <begin position="292"/>
        <end position="311"/>
    </location>
</feature>
<name>A0AAV9QHZ4_9PEZI</name>
<comment type="caution">
    <text evidence="3">The sequence shown here is derived from an EMBL/GenBank/DDBJ whole genome shotgun (WGS) entry which is preliminary data.</text>
</comment>
<keyword evidence="2" id="KW-1133">Transmembrane helix</keyword>
<evidence type="ECO:0000313" key="4">
    <source>
        <dbReference type="Proteomes" id="UP001345827"/>
    </source>
</evidence>
<organism evidence="3 4">
    <name type="scientific">Vermiconidia calcicola</name>
    <dbReference type="NCBI Taxonomy" id="1690605"/>
    <lineage>
        <taxon>Eukaryota</taxon>
        <taxon>Fungi</taxon>
        <taxon>Dikarya</taxon>
        <taxon>Ascomycota</taxon>
        <taxon>Pezizomycotina</taxon>
        <taxon>Dothideomycetes</taxon>
        <taxon>Dothideomycetidae</taxon>
        <taxon>Mycosphaerellales</taxon>
        <taxon>Extremaceae</taxon>
        <taxon>Vermiconidia</taxon>
    </lineage>
</organism>